<sequence>MTVRSNITPTVSRENDEAAPDEAVVWPEPSPLTSWWQQVMQAPAERSPAPGAL</sequence>
<dbReference type="GeneID" id="80347938"/>
<feature type="region of interest" description="Disordered" evidence="1">
    <location>
        <begin position="1"/>
        <end position="28"/>
    </location>
</feature>
<gene>
    <name evidence="2" type="ORF">NWFMUON74_34070</name>
</gene>
<evidence type="ECO:0000313" key="2">
    <source>
        <dbReference type="EMBL" id="BCK55635.1"/>
    </source>
</evidence>
<dbReference type="AlphaFoldDB" id="A0A7G1KK44"/>
<dbReference type="KEGG" id="nwl:NWFMUON74_34070"/>
<accession>A0A7G1KK44</accession>
<evidence type="ECO:0000313" key="3">
    <source>
        <dbReference type="Proteomes" id="UP000516173"/>
    </source>
</evidence>
<evidence type="ECO:0000256" key="1">
    <source>
        <dbReference type="SAM" id="MobiDB-lite"/>
    </source>
</evidence>
<keyword evidence="3" id="KW-1185">Reference proteome</keyword>
<feature type="compositionally biased region" description="Polar residues" evidence="1">
    <location>
        <begin position="1"/>
        <end position="12"/>
    </location>
</feature>
<proteinExistence type="predicted"/>
<protein>
    <submittedName>
        <fullName evidence="2">Uncharacterized protein</fullName>
    </submittedName>
</protein>
<reference evidence="2 3" key="1">
    <citation type="submission" date="2020-08" db="EMBL/GenBank/DDBJ databases">
        <title>Genome Sequencing of Nocardia wallacei strain FMUON74 and assembly.</title>
        <authorList>
            <person name="Toyokawa M."/>
            <person name="Uesaka K."/>
        </authorList>
    </citation>
    <scope>NUCLEOTIDE SEQUENCE [LARGE SCALE GENOMIC DNA]</scope>
    <source>
        <strain evidence="2 3">FMUON74</strain>
    </source>
</reference>
<dbReference type="EMBL" id="AP023396">
    <property type="protein sequence ID" value="BCK55635.1"/>
    <property type="molecule type" value="Genomic_DNA"/>
</dbReference>
<name>A0A7G1KK44_9NOCA</name>
<dbReference type="RefSeq" id="WP_187688711.1">
    <property type="nucleotide sequence ID" value="NZ_AP023396.1"/>
</dbReference>
<organism evidence="2 3">
    <name type="scientific">Nocardia wallacei</name>
    <dbReference type="NCBI Taxonomy" id="480035"/>
    <lineage>
        <taxon>Bacteria</taxon>
        <taxon>Bacillati</taxon>
        <taxon>Actinomycetota</taxon>
        <taxon>Actinomycetes</taxon>
        <taxon>Mycobacteriales</taxon>
        <taxon>Nocardiaceae</taxon>
        <taxon>Nocardia</taxon>
    </lineage>
</organism>
<dbReference type="Proteomes" id="UP000516173">
    <property type="component" value="Chromosome"/>
</dbReference>